<organism evidence="3 4">
    <name type="scientific">Candidatus Pantoea varia</name>
    <dbReference type="NCBI Taxonomy" id="1881036"/>
    <lineage>
        <taxon>Bacteria</taxon>
        <taxon>Pseudomonadati</taxon>
        <taxon>Pseudomonadota</taxon>
        <taxon>Gammaproteobacteria</taxon>
        <taxon>Enterobacterales</taxon>
        <taxon>Erwiniaceae</taxon>
        <taxon>Pantoea</taxon>
    </lineage>
</organism>
<evidence type="ECO:0000313" key="3">
    <source>
        <dbReference type="EMBL" id="SFN63035.1"/>
    </source>
</evidence>
<evidence type="ECO:0000259" key="2">
    <source>
        <dbReference type="Pfam" id="PF11622"/>
    </source>
</evidence>
<gene>
    <name evidence="3" type="ORF">SAMN05428971_2079</name>
</gene>
<dbReference type="NCBIfam" id="NF008575">
    <property type="entry name" value="PRK11530.1"/>
    <property type="match status" value="1"/>
</dbReference>
<feature type="coiled-coil region" evidence="1">
    <location>
        <begin position="28"/>
        <end position="55"/>
    </location>
</feature>
<dbReference type="OrthoDB" id="6504692at2"/>
<protein>
    <recommendedName>
        <fullName evidence="2">DUF3251 domain-containing protein</fullName>
    </recommendedName>
</protein>
<dbReference type="AlphaFoldDB" id="A0A1I5AKR5"/>
<accession>A0A1I5AKR5</accession>
<dbReference type="InterPro" id="IPR037125">
    <property type="entry name" value="YajI-like_sf"/>
</dbReference>
<name>A0A1I5AKR5_9GAMM</name>
<dbReference type="Pfam" id="PF11622">
    <property type="entry name" value="DUF3251"/>
    <property type="match status" value="1"/>
</dbReference>
<proteinExistence type="predicted"/>
<evidence type="ECO:0000313" key="4">
    <source>
        <dbReference type="Proteomes" id="UP000198968"/>
    </source>
</evidence>
<dbReference type="Proteomes" id="UP000198968">
    <property type="component" value="Unassembled WGS sequence"/>
</dbReference>
<dbReference type="RefSeq" id="WP_090963280.1">
    <property type="nucleotide sequence ID" value="NZ_FOVG01000001.1"/>
</dbReference>
<dbReference type="PROSITE" id="PS51257">
    <property type="entry name" value="PROKAR_LIPOPROTEIN"/>
    <property type="match status" value="1"/>
</dbReference>
<dbReference type="InterPro" id="IPR021658">
    <property type="entry name" value="DUF3251"/>
</dbReference>
<keyword evidence="4" id="KW-1185">Reference proteome</keyword>
<evidence type="ECO:0000256" key="1">
    <source>
        <dbReference type="SAM" id="Coils"/>
    </source>
</evidence>
<dbReference type="EMBL" id="FOVG01000001">
    <property type="protein sequence ID" value="SFN63035.1"/>
    <property type="molecule type" value="Genomic_DNA"/>
</dbReference>
<sequence>MSRMVWLPVALSLVTLSGCSSTVGNPQVRELHQEVSQLNQQMQHLTTQASALEIQGQLNSQLQQGAWLVPQANTPVALQTQLGTLRLTLSPVTAEASGSRATLTVRSMDDRPLPALHATVIWGELDTATGKPLNRDSLTQTVAVPASLLPQHSASIPLRLSGLTPEQLGYVRVHNVTGDGPAQTSPAAPANP</sequence>
<feature type="domain" description="DUF3251" evidence="2">
    <location>
        <begin position="26"/>
        <end position="177"/>
    </location>
</feature>
<reference evidence="4" key="1">
    <citation type="submission" date="2016-10" db="EMBL/GenBank/DDBJ databases">
        <authorList>
            <person name="Varghese N."/>
            <person name="Submissions S."/>
        </authorList>
    </citation>
    <scope>NUCLEOTIDE SEQUENCE [LARGE SCALE GENOMIC DNA]</scope>
    <source>
        <strain evidence="4">OV426</strain>
    </source>
</reference>
<dbReference type="Gene3D" id="2.60.40.1620">
    <property type="entry name" value="Lipoprotein YajI-like"/>
    <property type="match status" value="1"/>
</dbReference>
<keyword evidence="1" id="KW-0175">Coiled coil</keyword>